<protein>
    <submittedName>
        <fullName evidence="3">Bacterial SH3 domain protein</fullName>
    </submittedName>
</protein>
<feature type="chain" id="PRO_5002219548" evidence="1">
    <location>
        <begin position="19"/>
        <end position="206"/>
    </location>
</feature>
<accession>A0A0D0QIW7</accession>
<dbReference type="RefSeq" id="WP_018304494.1">
    <property type="nucleotide sequence ID" value="NZ_KB902314.1"/>
</dbReference>
<evidence type="ECO:0000259" key="2">
    <source>
        <dbReference type="Pfam" id="PF08239"/>
    </source>
</evidence>
<evidence type="ECO:0000313" key="3">
    <source>
        <dbReference type="EMBL" id="KIQ70998.1"/>
    </source>
</evidence>
<name>A0A0D0QIW7_9RHOB</name>
<feature type="signal peptide" evidence="1">
    <location>
        <begin position="1"/>
        <end position="18"/>
    </location>
</feature>
<reference evidence="3 4" key="1">
    <citation type="submission" date="2013-01" db="EMBL/GenBank/DDBJ databases">
        <authorList>
            <person name="Fiebig A."/>
            <person name="Goeker M."/>
            <person name="Klenk H.-P.P."/>
        </authorList>
    </citation>
    <scope>NUCLEOTIDE SEQUENCE [LARGE SCALE GENOMIC DNA]</scope>
    <source>
        <strain evidence="3 4">DSM 24838</strain>
    </source>
</reference>
<dbReference type="Proteomes" id="UP000035100">
    <property type="component" value="Unassembled WGS sequence"/>
</dbReference>
<feature type="domain" description="SH3b" evidence="2">
    <location>
        <begin position="36"/>
        <end position="89"/>
    </location>
</feature>
<dbReference type="STRING" id="1123501.Wenmar_00376"/>
<sequence length="206" mass="22063">MIRCLVLLLCLAALPARATIDDWPALYDVAGVAADDVLNVRAAPNAGSDILGTLAPDATGIEVIRVTPDEGWGLVNVEERAGWVSMRYMARQAGQWAGNLRPLASCYGTEPFWILDLMPEGSSLRWSTPEGELAGTIEERLPPANRVDVEALTFSLGDGSEGTGIVTARTCSDGMSDREFGLRLDLVLRGRGEDRLLSGCCTLEGL</sequence>
<evidence type="ECO:0000256" key="1">
    <source>
        <dbReference type="SAM" id="SignalP"/>
    </source>
</evidence>
<proteinExistence type="predicted"/>
<dbReference type="Pfam" id="PF08239">
    <property type="entry name" value="SH3_3"/>
    <property type="match status" value="1"/>
</dbReference>
<dbReference type="EMBL" id="AONG01000003">
    <property type="protein sequence ID" value="KIQ70998.1"/>
    <property type="molecule type" value="Genomic_DNA"/>
</dbReference>
<dbReference type="InterPro" id="IPR003646">
    <property type="entry name" value="SH3-like_bac-type"/>
</dbReference>
<dbReference type="eggNOG" id="COG4991">
    <property type="taxonomic scope" value="Bacteria"/>
</dbReference>
<dbReference type="AlphaFoldDB" id="A0A0D0QIW7"/>
<keyword evidence="4" id="KW-1185">Reference proteome</keyword>
<dbReference type="PATRIC" id="fig|1123501.6.peg.435"/>
<dbReference type="Gene3D" id="2.30.30.40">
    <property type="entry name" value="SH3 Domains"/>
    <property type="match status" value="1"/>
</dbReference>
<evidence type="ECO:0000313" key="4">
    <source>
        <dbReference type="Proteomes" id="UP000035100"/>
    </source>
</evidence>
<gene>
    <name evidence="3" type="ORF">Wenmar_00376</name>
</gene>
<dbReference type="OrthoDB" id="5489750at2"/>
<comment type="caution">
    <text evidence="3">The sequence shown here is derived from an EMBL/GenBank/DDBJ whole genome shotgun (WGS) entry which is preliminary data.</text>
</comment>
<keyword evidence="1" id="KW-0732">Signal</keyword>
<organism evidence="3 4">
    <name type="scientific">Wenxinia marina DSM 24838</name>
    <dbReference type="NCBI Taxonomy" id="1123501"/>
    <lineage>
        <taxon>Bacteria</taxon>
        <taxon>Pseudomonadati</taxon>
        <taxon>Pseudomonadota</taxon>
        <taxon>Alphaproteobacteria</taxon>
        <taxon>Rhodobacterales</taxon>
        <taxon>Roseobacteraceae</taxon>
        <taxon>Wenxinia</taxon>
    </lineage>
</organism>